<feature type="transmembrane region" description="Helical" evidence="7">
    <location>
        <begin position="40"/>
        <end position="60"/>
    </location>
</feature>
<evidence type="ECO:0000256" key="4">
    <source>
        <dbReference type="ARBA" id="ARBA00022692"/>
    </source>
</evidence>
<evidence type="ECO:0000313" key="9">
    <source>
        <dbReference type="Proteomes" id="UP000001929"/>
    </source>
</evidence>
<protein>
    <recommendedName>
        <fullName evidence="7">UPF0056 inner membrane protein</fullName>
    </recommendedName>
</protein>
<organism evidence="8 9">
    <name type="scientific">Rhodospirillum rubrum (strain ATCC 11170 / ATH 1.1.1 / DSM 467 / LMG 4362 / NCIMB 8255 / S1)</name>
    <dbReference type="NCBI Taxonomy" id="269796"/>
    <lineage>
        <taxon>Bacteria</taxon>
        <taxon>Pseudomonadati</taxon>
        <taxon>Pseudomonadota</taxon>
        <taxon>Alphaproteobacteria</taxon>
        <taxon>Rhodospirillales</taxon>
        <taxon>Rhodospirillaceae</taxon>
        <taxon>Rhodospirillum</taxon>
    </lineage>
</organism>
<proteinExistence type="inferred from homology"/>
<dbReference type="EnsemblBacteria" id="ABC23318">
    <property type="protein sequence ID" value="ABC23318"/>
    <property type="gene ID" value="Rru_A2518"/>
</dbReference>
<dbReference type="EMBL" id="CP000230">
    <property type="protein sequence ID" value="ABC23318.1"/>
    <property type="molecule type" value="Genomic_DNA"/>
</dbReference>
<reference evidence="8 9" key="1">
    <citation type="journal article" date="2011" name="Stand. Genomic Sci.">
        <title>Complete genome sequence of Rhodospirillum rubrum type strain (S1).</title>
        <authorList>
            <person name="Munk A.C."/>
            <person name="Copeland A."/>
            <person name="Lucas S."/>
            <person name="Lapidus A."/>
            <person name="Del Rio T.G."/>
            <person name="Barry K."/>
            <person name="Detter J.C."/>
            <person name="Hammon N."/>
            <person name="Israni S."/>
            <person name="Pitluck S."/>
            <person name="Brettin T."/>
            <person name="Bruce D."/>
            <person name="Han C."/>
            <person name="Tapia R."/>
            <person name="Gilna P."/>
            <person name="Schmutz J."/>
            <person name="Larimer F."/>
            <person name="Land M."/>
            <person name="Kyrpides N.C."/>
            <person name="Mavromatis K."/>
            <person name="Richardson P."/>
            <person name="Rohde M."/>
            <person name="Goker M."/>
            <person name="Klenk H.P."/>
            <person name="Zhang Y."/>
            <person name="Roberts G.P."/>
            <person name="Reslewic S."/>
            <person name="Schwartz D.C."/>
        </authorList>
    </citation>
    <scope>NUCLEOTIDE SEQUENCE [LARGE SCALE GENOMIC DNA]</scope>
    <source>
        <strain evidence="9">ATCC 11170 / ATH 1.1.1 / DSM 467 / LMG 4362 / NCIMB 8255 / S1</strain>
    </source>
</reference>
<dbReference type="Proteomes" id="UP000001929">
    <property type="component" value="Chromosome"/>
</dbReference>
<dbReference type="PANTHER" id="PTHR33508">
    <property type="entry name" value="UPF0056 MEMBRANE PROTEIN YHCE"/>
    <property type="match status" value="1"/>
</dbReference>
<comment type="similarity">
    <text evidence="2 7">Belongs to the UPF0056 (MarC) family.</text>
</comment>
<dbReference type="NCBIfam" id="TIGR00427">
    <property type="entry name" value="NAAT family transporter"/>
    <property type="match status" value="1"/>
</dbReference>
<dbReference type="PhylomeDB" id="Q2RRC7"/>
<evidence type="ECO:0000256" key="2">
    <source>
        <dbReference type="ARBA" id="ARBA00009784"/>
    </source>
</evidence>
<keyword evidence="3" id="KW-1003">Cell membrane</keyword>
<dbReference type="PATRIC" id="fig|269796.9.peg.2625"/>
<keyword evidence="4 7" id="KW-0812">Transmembrane</keyword>
<gene>
    <name evidence="8" type="ordered locus">Rru_A2518</name>
</gene>
<dbReference type="Pfam" id="PF01914">
    <property type="entry name" value="MarC"/>
    <property type="match status" value="1"/>
</dbReference>
<dbReference type="RefSeq" id="WP_011390271.1">
    <property type="nucleotide sequence ID" value="NC_007643.1"/>
</dbReference>
<evidence type="ECO:0000256" key="1">
    <source>
        <dbReference type="ARBA" id="ARBA00004651"/>
    </source>
</evidence>
<dbReference type="eggNOG" id="COG2095">
    <property type="taxonomic scope" value="Bacteria"/>
</dbReference>
<keyword evidence="9" id="KW-1185">Reference proteome</keyword>
<dbReference type="STRING" id="269796.Rru_A2518"/>
<dbReference type="HOGENOM" id="CLU_079909_1_0_5"/>
<accession>Q2RRC7</accession>
<feature type="transmembrane region" description="Helical" evidence="7">
    <location>
        <begin position="6"/>
        <end position="28"/>
    </location>
</feature>
<dbReference type="GO" id="GO:0005886">
    <property type="term" value="C:plasma membrane"/>
    <property type="evidence" value="ECO:0007669"/>
    <property type="project" value="UniProtKB-SubCell"/>
</dbReference>
<dbReference type="InterPro" id="IPR002771">
    <property type="entry name" value="Multi_antbiot-R_MarC"/>
</dbReference>
<evidence type="ECO:0000256" key="3">
    <source>
        <dbReference type="ARBA" id="ARBA00022475"/>
    </source>
</evidence>
<evidence type="ECO:0000256" key="7">
    <source>
        <dbReference type="RuleBase" id="RU362048"/>
    </source>
</evidence>
<dbReference type="KEGG" id="rru:Rru_A2518"/>
<evidence type="ECO:0000256" key="5">
    <source>
        <dbReference type="ARBA" id="ARBA00022989"/>
    </source>
</evidence>
<comment type="subcellular location">
    <subcellularLocation>
        <location evidence="7">Cell inner membrane</location>
        <topology evidence="7">Multi-pass membrane protein</topology>
    </subcellularLocation>
    <subcellularLocation>
        <location evidence="1">Cell membrane</location>
        <topology evidence="1">Multi-pass membrane protein</topology>
    </subcellularLocation>
</comment>
<feature type="transmembrane region" description="Helical" evidence="7">
    <location>
        <begin position="184"/>
        <end position="201"/>
    </location>
</feature>
<evidence type="ECO:0000313" key="8">
    <source>
        <dbReference type="EMBL" id="ABC23318.1"/>
    </source>
</evidence>
<sequence>MIDSLLSQITTLLVLVDPLGLLAIFVGLTAGRPAAYRRQVAIKGTLLATFVLVAFAVAGGKFLHLLGIDISAFRIAGGLMLLVLAHEMIFAKRTIRRNESAKAMDKEMGGETSDPSVFPLAIPLIAGPGAITAVLLFSRESDGTAIGLMWVIVAILAVTLPTLALLLTAGAVQRMLGETLTHTLDRLLGIILGALAVQFIISGAKEALGAL</sequence>
<dbReference type="AlphaFoldDB" id="Q2RRC7"/>
<feature type="transmembrane region" description="Helical" evidence="7">
    <location>
        <begin position="116"/>
        <end position="137"/>
    </location>
</feature>
<name>Q2RRC7_RHORT</name>
<keyword evidence="6 7" id="KW-0472">Membrane</keyword>
<feature type="transmembrane region" description="Helical" evidence="7">
    <location>
        <begin position="149"/>
        <end position="172"/>
    </location>
</feature>
<keyword evidence="5 7" id="KW-1133">Transmembrane helix</keyword>
<evidence type="ECO:0000256" key="6">
    <source>
        <dbReference type="ARBA" id="ARBA00023136"/>
    </source>
</evidence>
<dbReference type="PANTHER" id="PTHR33508:SF1">
    <property type="entry name" value="UPF0056 MEMBRANE PROTEIN YHCE"/>
    <property type="match status" value="1"/>
</dbReference>
<feature type="transmembrane region" description="Helical" evidence="7">
    <location>
        <begin position="72"/>
        <end position="95"/>
    </location>
</feature>